<dbReference type="InterPro" id="IPR053185">
    <property type="entry name" value="SET_domain_protein"/>
</dbReference>
<accession>A0ABR1REM9</accession>
<dbReference type="InterPro" id="IPR046341">
    <property type="entry name" value="SET_dom_sf"/>
</dbReference>
<dbReference type="PANTHER" id="PTHR47332">
    <property type="entry name" value="SET DOMAIN-CONTAINING PROTEIN 5"/>
    <property type="match status" value="1"/>
</dbReference>
<proteinExistence type="predicted"/>
<protein>
    <recommendedName>
        <fullName evidence="2">SET domain-containing protein</fullName>
    </recommendedName>
</protein>
<evidence type="ECO:0000313" key="3">
    <source>
        <dbReference type="EMBL" id="KAK8009021.1"/>
    </source>
</evidence>
<dbReference type="CDD" id="cd20071">
    <property type="entry name" value="SET_SMYD"/>
    <property type="match status" value="1"/>
</dbReference>
<reference evidence="3 4" key="1">
    <citation type="submission" date="2023-01" db="EMBL/GenBank/DDBJ databases">
        <title>Analysis of 21 Apiospora genomes using comparative genomics revels a genus with tremendous synthesis potential of carbohydrate active enzymes and secondary metabolites.</title>
        <authorList>
            <person name="Sorensen T."/>
        </authorList>
    </citation>
    <scope>NUCLEOTIDE SEQUENCE [LARGE SCALE GENOMIC DNA]</scope>
    <source>
        <strain evidence="3 4">CBS 20057</strain>
    </source>
</reference>
<sequence>MPSSPSSAMSSSSRSSLSDFQLSLPEVTPFDSISQSGREAYETTQHRDPAPVFQDHGPAANLVLTASSVYSRSQLSGSMTSDSFFSSALAAKDPVYDLPFVKRCGDIDGQLHFRLILNVDRKLEEDQIRESFVPLPDDMIKDPELARGTSGGNRRSAGSEANTDGTSDSGYGSTGVGPAAPAAEIPRPHAAAPERPGVGLVGDERSKDDHECPTDHPSAPEQFSNKFFEIRKSDLAGYGAFARKDLKLGQKILVEPELFHADSVTLYDEYDLLSDGSRKAFKRMAAHCPTAGFDEVTSIFRTNSFNVGAGQAGIFLVAARFNHACNPRNNVSYKFDNKHDGGKRRITFTMTRDVPAGTELTITYGSCREELYCQWGFVCQCGGCVPLSDEDVARLVPGKGTNWN</sequence>
<evidence type="ECO:0000313" key="4">
    <source>
        <dbReference type="Proteomes" id="UP001396898"/>
    </source>
</evidence>
<dbReference type="SUPFAM" id="SSF82199">
    <property type="entry name" value="SET domain"/>
    <property type="match status" value="1"/>
</dbReference>
<feature type="domain" description="SET" evidence="2">
    <location>
        <begin position="226"/>
        <end position="365"/>
    </location>
</feature>
<dbReference type="PROSITE" id="PS50280">
    <property type="entry name" value="SET"/>
    <property type="match status" value="1"/>
</dbReference>
<feature type="compositionally biased region" description="Basic and acidic residues" evidence="1">
    <location>
        <begin position="202"/>
        <end position="214"/>
    </location>
</feature>
<evidence type="ECO:0000256" key="1">
    <source>
        <dbReference type="SAM" id="MobiDB-lite"/>
    </source>
</evidence>
<comment type="caution">
    <text evidence="3">The sequence shown here is derived from an EMBL/GenBank/DDBJ whole genome shotgun (WGS) entry which is preliminary data.</text>
</comment>
<name>A0ABR1REM9_9PEZI</name>
<dbReference type="PANTHER" id="PTHR47332:SF4">
    <property type="entry name" value="SET DOMAIN-CONTAINING PROTEIN 5"/>
    <property type="match status" value="1"/>
</dbReference>
<dbReference type="Proteomes" id="UP001396898">
    <property type="component" value="Unassembled WGS sequence"/>
</dbReference>
<dbReference type="EMBL" id="JAQQWI010000016">
    <property type="protein sequence ID" value="KAK8009021.1"/>
    <property type="molecule type" value="Genomic_DNA"/>
</dbReference>
<gene>
    <name evidence="3" type="ORF">PG991_011572</name>
</gene>
<organism evidence="3 4">
    <name type="scientific">Apiospora marii</name>
    <dbReference type="NCBI Taxonomy" id="335849"/>
    <lineage>
        <taxon>Eukaryota</taxon>
        <taxon>Fungi</taxon>
        <taxon>Dikarya</taxon>
        <taxon>Ascomycota</taxon>
        <taxon>Pezizomycotina</taxon>
        <taxon>Sordariomycetes</taxon>
        <taxon>Xylariomycetidae</taxon>
        <taxon>Amphisphaeriales</taxon>
        <taxon>Apiosporaceae</taxon>
        <taxon>Apiospora</taxon>
    </lineage>
</organism>
<dbReference type="SMART" id="SM00317">
    <property type="entry name" value="SET"/>
    <property type="match status" value="1"/>
</dbReference>
<feature type="region of interest" description="Disordered" evidence="1">
    <location>
        <begin position="134"/>
        <end position="223"/>
    </location>
</feature>
<dbReference type="InterPro" id="IPR001214">
    <property type="entry name" value="SET_dom"/>
</dbReference>
<dbReference type="Gene3D" id="2.170.270.10">
    <property type="entry name" value="SET domain"/>
    <property type="match status" value="1"/>
</dbReference>
<evidence type="ECO:0000259" key="2">
    <source>
        <dbReference type="PROSITE" id="PS50280"/>
    </source>
</evidence>
<dbReference type="Pfam" id="PF00856">
    <property type="entry name" value="SET"/>
    <property type="match status" value="1"/>
</dbReference>
<keyword evidence="4" id="KW-1185">Reference proteome</keyword>